<dbReference type="Proteomes" id="UP000321595">
    <property type="component" value="Chromosome"/>
</dbReference>
<dbReference type="InterPro" id="IPR029063">
    <property type="entry name" value="SAM-dependent_MTases_sf"/>
</dbReference>
<dbReference type="EMBL" id="CP042467">
    <property type="protein sequence ID" value="QED26427.1"/>
    <property type="molecule type" value="Genomic_DNA"/>
</dbReference>
<dbReference type="Pfam" id="PF22458">
    <property type="entry name" value="RsmF-B_ferredox"/>
    <property type="match status" value="1"/>
</dbReference>
<sequence length="305" mass="34296">MSFDGLDRYRGIVDDWDAFLDALSRPLPRCGWVNTLKISRQELFARFERQGIRIRPLEWAENAFVFEGPEADAPGRLLEFYLGYFQIQEEAALVPAKFVKGTQVLDLCAAPGNKTAQIALGLEGRGTVVANDRSYQRMRAIRNTTDRLGLTNVVMSHYDAANYPSATQFDTVVADVPCTCEGTSRKNPDALEPDDPERLERLGRTQKAILRKACRLAKPGGRVIYSTCTYAVEENERLVDEVVRKLPFEPIWVDCKVPGFRSAPGLTSHEGQEFVAGLSHAMRVWPHHNDTGGFFVAVFDKPEEW</sequence>
<dbReference type="InterPro" id="IPR001678">
    <property type="entry name" value="MeTrfase_RsmB-F_NOP2_dom"/>
</dbReference>
<evidence type="ECO:0000256" key="1">
    <source>
        <dbReference type="ARBA" id="ARBA00022603"/>
    </source>
</evidence>
<evidence type="ECO:0000313" key="7">
    <source>
        <dbReference type="EMBL" id="QED26427.1"/>
    </source>
</evidence>
<accession>A0A5B8XMU2</accession>
<dbReference type="GO" id="GO:0003723">
    <property type="term" value="F:RNA binding"/>
    <property type="evidence" value="ECO:0007669"/>
    <property type="project" value="UniProtKB-UniRule"/>
</dbReference>
<keyword evidence="4 5" id="KW-0694">RNA-binding</keyword>
<dbReference type="InterPro" id="IPR054728">
    <property type="entry name" value="RsmB-like_ferredoxin"/>
</dbReference>
<dbReference type="GO" id="GO:0030488">
    <property type="term" value="P:tRNA methylation"/>
    <property type="evidence" value="ECO:0007669"/>
    <property type="project" value="TreeGrafter"/>
</dbReference>
<evidence type="ECO:0000256" key="2">
    <source>
        <dbReference type="ARBA" id="ARBA00022679"/>
    </source>
</evidence>
<dbReference type="PANTHER" id="PTHR22807:SF74">
    <property type="entry name" value="TRNA (CYTOSINE(48)-C(5))-METHYLTRANSFERASE"/>
    <property type="match status" value="1"/>
</dbReference>
<keyword evidence="3 5" id="KW-0949">S-adenosyl-L-methionine</keyword>
<feature type="active site" description="Nucleophile" evidence="5">
    <location>
        <position position="228"/>
    </location>
</feature>
<proteinExistence type="inferred from homology"/>
<keyword evidence="8" id="KW-1185">Reference proteome</keyword>
<dbReference type="SUPFAM" id="SSF53335">
    <property type="entry name" value="S-adenosyl-L-methionine-dependent methyltransferases"/>
    <property type="match status" value="1"/>
</dbReference>
<dbReference type="InterPro" id="IPR049560">
    <property type="entry name" value="MeTrfase_RsmB-F_NOP2_cat"/>
</dbReference>
<dbReference type="AlphaFoldDB" id="A0A5B8XMU2"/>
<evidence type="ECO:0000256" key="5">
    <source>
        <dbReference type="PROSITE-ProRule" id="PRU01023"/>
    </source>
</evidence>
<feature type="domain" description="SAM-dependent MTase RsmB/NOP-type" evidence="6">
    <location>
        <begin position="19"/>
        <end position="302"/>
    </location>
</feature>
<protein>
    <submittedName>
        <fullName evidence="7">RsmB/NOP family class I SAM-dependent RNA methyltransferase</fullName>
    </submittedName>
</protein>
<dbReference type="PANTHER" id="PTHR22807">
    <property type="entry name" value="NOP2 YEAST -RELATED NOL1/NOP2/FMU SUN DOMAIN-CONTAINING"/>
    <property type="match status" value="1"/>
</dbReference>
<dbReference type="InterPro" id="IPR023267">
    <property type="entry name" value="RCMT"/>
</dbReference>
<organism evidence="7 8">
    <name type="scientific">Microvenator marinus</name>
    <dbReference type="NCBI Taxonomy" id="2600177"/>
    <lineage>
        <taxon>Bacteria</taxon>
        <taxon>Deltaproteobacteria</taxon>
        <taxon>Bradymonadales</taxon>
        <taxon>Microvenatoraceae</taxon>
        <taxon>Microvenator</taxon>
    </lineage>
</organism>
<gene>
    <name evidence="7" type="ORF">FRD01_04020</name>
</gene>
<dbReference type="PRINTS" id="PR02008">
    <property type="entry name" value="RCMTFAMILY"/>
</dbReference>
<keyword evidence="1 5" id="KW-0489">Methyltransferase</keyword>
<evidence type="ECO:0000259" key="6">
    <source>
        <dbReference type="PROSITE" id="PS51686"/>
    </source>
</evidence>
<dbReference type="GO" id="GO:0016428">
    <property type="term" value="F:tRNA (cytidine-5-)-methyltransferase activity"/>
    <property type="evidence" value="ECO:0007669"/>
    <property type="project" value="TreeGrafter"/>
</dbReference>
<evidence type="ECO:0000313" key="8">
    <source>
        <dbReference type="Proteomes" id="UP000321595"/>
    </source>
</evidence>
<keyword evidence="2 5" id="KW-0808">Transferase</keyword>
<feature type="binding site" evidence="5">
    <location>
        <position position="159"/>
    </location>
    <ligand>
        <name>S-adenosyl-L-methionine</name>
        <dbReference type="ChEBI" id="CHEBI:59789"/>
    </ligand>
</feature>
<dbReference type="Gene3D" id="3.30.70.1170">
    <property type="entry name" value="Sun protein, domain 3"/>
    <property type="match status" value="1"/>
</dbReference>
<dbReference type="KEGG" id="bbae:FRD01_04020"/>
<evidence type="ECO:0000256" key="4">
    <source>
        <dbReference type="ARBA" id="ARBA00022884"/>
    </source>
</evidence>
<feature type="binding site" evidence="5">
    <location>
        <begin position="108"/>
        <end position="114"/>
    </location>
    <ligand>
        <name>S-adenosyl-L-methionine</name>
        <dbReference type="ChEBI" id="CHEBI:59789"/>
    </ligand>
</feature>
<dbReference type="Pfam" id="PF01189">
    <property type="entry name" value="Methyltr_RsmB-F"/>
    <property type="match status" value="1"/>
</dbReference>
<dbReference type="PROSITE" id="PS51686">
    <property type="entry name" value="SAM_MT_RSMB_NOP"/>
    <property type="match status" value="1"/>
</dbReference>
<dbReference type="RefSeq" id="WP_146957853.1">
    <property type="nucleotide sequence ID" value="NZ_CP042467.1"/>
</dbReference>
<feature type="binding site" evidence="5">
    <location>
        <position position="175"/>
    </location>
    <ligand>
        <name>S-adenosyl-L-methionine</name>
        <dbReference type="ChEBI" id="CHEBI:59789"/>
    </ligand>
</feature>
<comment type="similarity">
    <text evidence="5">Belongs to the class I-like SAM-binding methyltransferase superfamily. RsmB/NOP family.</text>
</comment>
<feature type="binding site" evidence="5">
    <location>
        <position position="132"/>
    </location>
    <ligand>
        <name>S-adenosyl-L-methionine</name>
        <dbReference type="ChEBI" id="CHEBI:59789"/>
    </ligand>
</feature>
<reference evidence="7 8" key="1">
    <citation type="submission" date="2019-08" db="EMBL/GenBank/DDBJ databases">
        <authorList>
            <person name="Liang Q."/>
        </authorList>
    </citation>
    <scope>NUCLEOTIDE SEQUENCE [LARGE SCALE GENOMIC DNA]</scope>
    <source>
        <strain evidence="7 8">V1718</strain>
    </source>
</reference>
<name>A0A5B8XMU2_9DELT</name>
<evidence type="ECO:0000256" key="3">
    <source>
        <dbReference type="ARBA" id="ARBA00022691"/>
    </source>
</evidence>
<dbReference type="CDD" id="cd02440">
    <property type="entry name" value="AdoMet_MTases"/>
    <property type="match status" value="1"/>
</dbReference>
<dbReference type="Gene3D" id="3.40.50.150">
    <property type="entry name" value="Vaccinia Virus protein VP39"/>
    <property type="match status" value="1"/>
</dbReference>
<dbReference type="OrthoDB" id="9810297at2"/>